<dbReference type="InterPro" id="IPR028624">
    <property type="entry name" value="Tscrpt_elong_fac_GreA/B"/>
</dbReference>
<dbReference type="Proteomes" id="UP000294894">
    <property type="component" value="Chromosome"/>
</dbReference>
<organism evidence="11 12">
    <name type="scientific">Nocardioides euryhalodurans</name>
    <dbReference type="NCBI Taxonomy" id="2518370"/>
    <lineage>
        <taxon>Bacteria</taxon>
        <taxon>Bacillati</taxon>
        <taxon>Actinomycetota</taxon>
        <taxon>Actinomycetes</taxon>
        <taxon>Propionibacteriales</taxon>
        <taxon>Nocardioidaceae</taxon>
        <taxon>Nocardioides</taxon>
    </lineage>
</organism>
<dbReference type="Gene3D" id="1.10.287.180">
    <property type="entry name" value="Transcription elongation factor, GreA/GreB, N-terminal domain"/>
    <property type="match status" value="1"/>
</dbReference>
<dbReference type="GO" id="GO:0070063">
    <property type="term" value="F:RNA polymerase binding"/>
    <property type="evidence" value="ECO:0007669"/>
    <property type="project" value="InterPro"/>
</dbReference>
<dbReference type="Pfam" id="PF03449">
    <property type="entry name" value="GreA_GreB_N"/>
    <property type="match status" value="1"/>
</dbReference>
<evidence type="ECO:0000256" key="7">
    <source>
        <dbReference type="ARBA" id="ARBA00030776"/>
    </source>
</evidence>
<dbReference type="InterPro" id="IPR001437">
    <property type="entry name" value="Tscrpt_elong_fac_GreA/B_C"/>
</dbReference>
<gene>
    <name evidence="8 11" type="primary">greA</name>
    <name evidence="11" type="ORF">EXE57_16020</name>
</gene>
<evidence type="ECO:0000259" key="9">
    <source>
        <dbReference type="Pfam" id="PF01272"/>
    </source>
</evidence>
<reference evidence="11 12" key="1">
    <citation type="submission" date="2019-03" db="EMBL/GenBank/DDBJ databases">
        <title>Three New Species of Nocardioides, Nocardioides euryhalodurans sp. nov., Nocardioides seonyuensis sp. nov. and Nocardioides eburneoflavus sp. nov., Iolated from Soil.</title>
        <authorList>
            <person name="Roh S.G."/>
            <person name="Lee C."/>
            <person name="Kim M.-K."/>
            <person name="Kim S.B."/>
        </authorList>
    </citation>
    <scope>NUCLEOTIDE SEQUENCE [LARGE SCALE GENOMIC DNA]</scope>
    <source>
        <strain evidence="11 12">MMS17-SY117</strain>
    </source>
</reference>
<dbReference type="PIRSF" id="PIRSF006092">
    <property type="entry name" value="GreA_GreB"/>
    <property type="match status" value="1"/>
</dbReference>
<dbReference type="OrthoDB" id="9797227at2"/>
<evidence type="ECO:0000313" key="11">
    <source>
        <dbReference type="EMBL" id="QBR93611.1"/>
    </source>
</evidence>
<dbReference type="GO" id="GO:0003746">
    <property type="term" value="F:translation elongation factor activity"/>
    <property type="evidence" value="ECO:0007669"/>
    <property type="project" value="UniProtKB-KW"/>
</dbReference>
<dbReference type="RefSeq" id="WP_135079206.1">
    <property type="nucleotide sequence ID" value="NZ_CP038267.1"/>
</dbReference>
<evidence type="ECO:0000256" key="2">
    <source>
        <dbReference type="ARBA" id="ARBA00013729"/>
    </source>
</evidence>
<dbReference type="InterPro" id="IPR022691">
    <property type="entry name" value="Tscrpt_elong_fac_GreA/B_N"/>
</dbReference>
<keyword evidence="11" id="KW-0648">Protein biosynthesis</keyword>
<comment type="function">
    <text evidence="6 8">Necessary for efficient RNA polymerase transcription elongation past template-encoded arresting sites. The arresting sites in DNA have the property of trapping a certain fraction of elongating RNA polymerases that pass through, resulting in locked ternary complexes. Cleavage of the nascent transcript by cleavage factors such as GreA or GreB allows the resumption of elongation from the new 3'terminus. GreA releases sequences of 2 to 3 nucleotides.</text>
</comment>
<dbReference type="Gene3D" id="3.10.50.30">
    <property type="entry name" value="Transcription elongation factor, GreA/GreB, C-terminal domain"/>
    <property type="match status" value="1"/>
</dbReference>
<evidence type="ECO:0000259" key="10">
    <source>
        <dbReference type="Pfam" id="PF03449"/>
    </source>
</evidence>
<comment type="similarity">
    <text evidence="1 8">Belongs to the GreA/GreB family.</text>
</comment>
<sequence length="168" mass="18502">MTQSAQPTSVWLTKKTFDRLSAELEDLRGPRRHEVIERISAARDEGDLKENGGYHAAKDEQGKIEASIRQLEEMLETADTDAAADDGVVTPGKLVTYRFAGDDEDAKFLMGAREIEDDYEDQDLEVFSPQSPLGAALIGASKGETVQFEAPNGRTQRIEIVDAVPFTD</sequence>
<feature type="domain" description="Transcription elongation factor GreA/GreB C-terminal" evidence="9">
    <location>
        <begin position="86"/>
        <end position="162"/>
    </location>
</feature>
<dbReference type="PROSITE" id="PS00830">
    <property type="entry name" value="GREAB_2"/>
    <property type="match status" value="1"/>
</dbReference>
<dbReference type="SUPFAM" id="SSF46557">
    <property type="entry name" value="GreA transcript cleavage protein, N-terminal domain"/>
    <property type="match status" value="1"/>
</dbReference>
<dbReference type="HAMAP" id="MF_00105">
    <property type="entry name" value="GreA_GreB"/>
    <property type="match status" value="1"/>
</dbReference>
<accession>A0A4P7GPA2</accession>
<dbReference type="FunFam" id="1.10.287.180:FF:000001">
    <property type="entry name" value="Transcription elongation factor GreA"/>
    <property type="match status" value="1"/>
</dbReference>
<dbReference type="GO" id="GO:0006354">
    <property type="term" value="P:DNA-templated transcription elongation"/>
    <property type="evidence" value="ECO:0007669"/>
    <property type="project" value="TreeGrafter"/>
</dbReference>
<keyword evidence="5 8" id="KW-0804">Transcription</keyword>
<evidence type="ECO:0000256" key="6">
    <source>
        <dbReference type="ARBA" id="ARBA00024916"/>
    </source>
</evidence>
<dbReference type="InterPro" id="IPR036805">
    <property type="entry name" value="Tscrpt_elong_fac_GreA/B_N_sf"/>
</dbReference>
<keyword evidence="4 8" id="KW-0238">DNA-binding</keyword>
<dbReference type="EMBL" id="CP038267">
    <property type="protein sequence ID" value="QBR93611.1"/>
    <property type="molecule type" value="Genomic_DNA"/>
</dbReference>
<keyword evidence="11" id="KW-0251">Elongation factor</keyword>
<dbReference type="KEGG" id="noy:EXE57_16020"/>
<name>A0A4P7GPA2_9ACTN</name>
<dbReference type="PANTHER" id="PTHR30437">
    <property type="entry name" value="TRANSCRIPTION ELONGATION FACTOR GREA"/>
    <property type="match status" value="1"/>
</dbReference>
<keyword evidence="12" id="KW-1185">Reference proteome</keyword>
<proteinExistence type="inferred from homology"/>
<dbReference type="NCBIfam" id="NF001262">
    <property type="entry name" value="PRK00226.1-3"/>
    <property type="match status" value="1"/>
</dbReference>
<dbReference type="InterPro" id="IPR036953">
    <property type="entry name" value="GreA/GreB_C_sf"/>
</dbReference>
<feature type="domain" description="Transcription elongation factor GreA/GreB N-terminal" evidence="10">
    <location>
        <begin position="10"/>
        <end position="78"/>
    </location>
</feature>
<dbReference type="PROSITE" id="PS00829">
    <property type="entry name" value="GREAB_1"/>
    <property type="match status" value="1"/>
</dbReference>
<dbReference type="Pfam" id="PF01272">
    <property type="entry name" value="GreA_GreB"/>
    <property type="match status" value="1"/>
</dbReference>
<keyword evidence="3 8" id="KW-0805">Transcription regulation</keyword>
<dbReference type="PANTHER" id="PTHR30437:SF4">
    <property type="entry name" value="TRANSCRIPTION ELONGATION FACTOR GREA"/>
    <property type="match status" value="1"/>
</dbReference>
<evidence type="ECO:0000256" key="8">
    <source>
        <dbReference type="HAMAP-Rule" id="MF_00105"/>
    </source>
</evidence>
<dbReference type="GO" id="GO:0032784">
    <property type="term" value="P:regulation of DNA-templated transcription elongation"/>
    <property type="evidence" value="ECO:0007669"/>
    <property type="project" value="UniProtKB-UniRule"/>
</dbReference>
<dbReference type="GO" id="GO:0003677">
    <property type="term" value="F:DNA binding"/>
    <property type="evidence" value="ECO:0007669"/>
    <property type="project" value="UniProtKB-UniRule"/>
</dbReference>
<evidence type="ECO:0000256" key="4">
    <source>
        <dbReference type="ARBA" id="ARBA00023125"/>
    </source>
</evidence>
<dbReference type="AlphaFoldDB" id="A0A4P7GPA2"/>
<dbReference type="SUPFAM" id="SSF54534">
    <property type="entry name" value="FKBP-like"/>
    <property type="match status" value="1"/>
</dbReference>
<dbReference type="InterPro" id="IPR018151">
    <property type="entry name" value="TF_GreA/GreB_CS"/>
</dbReference>
<dbReference type="InterPro" id="IPR023459">
    <property type="entry name" value="Tscrpt_elong_fac_GreA/B_fam"/>
</dbReference>
<evidence type="ECO:0000256" key="3">
    <source>
        <dbReference type="ARBA" id="ARBA00023015"/>
    </source>
</evidence>
<evidence type="ECO:0000256" key="1">
    <source>
        <dbReference type="ARBA" id="ARBA00008213"/>
    </source>
</evidence>
<protein>
    <recommendedName>
        <fullName evidence="2 8">Transcription elongation factor GreA</fullName>
    </recommendedName>
    <alternativeName>
        <fullName evidence="7 8">Transcript cleavage factor GreA</fullName>
    </alternativeName>
</protein>
<evidence type="ECO:0000256" key="5">
    <source>
        <dbReference type="ARBA" id="ARBA00023163"/>
    </source>
</evidence>
<evidence type="ECO:0000313" key="12">
    <source>
        <dbReference type="Proteomes" id="UP000294894"/>
    </source>
</evidence>